<feature type="region of interest" description="Disordered" evidence="1">
    <location>
        <begin position="45"/>
        <end position="127"/>
    </location>
</feature>
<protein>
    <recommendedName>
        <fullName evidence="2">DUF6830 domain-containing protein</fullName>
    </recommendedName>
</protein>
<dbReference type="Proteomes" id="UP000736335">
    <property type="component" value="Unassembled WGS sequence"/>
</dbReference>
<dbReference type="EMBL" id="WIUZ02000008">
    <property type="protein sequence ID" value="KAF9784421.1"/>
    <property type="molecule type" value="Genomic_DNA"/>
</dbReference>
<sequence>MARDPSRRCLQQQVRQPRCPSCGKRFADILRHLNHRQSKCADWFSATTPHHHPRPPSHHHERPLNSPHHHDHSLDNSHHYNHSLDDSHHHQHSLDSPADPPTPESVLVATQRPPPLPSHQPHVQRVQFPGAARDFGRAKTFMDKFNNDQYSEFRTSNIHYPFSGKAEWELASFLLSSGLSMKKIDDFLKLEMIHNAGVSFSTAKALRGRIELLPEVPDWKVKDISIPGHPTREPMFLFYRDSLDCVEYLLGNPLFADAMDFCPVKFYQDAEKTIRVYTEWLTGNAAWETQSILPDGATLLGVILSSDKTNISVMTGGRVAHPVLLSLANIRMDVRMKASSHAFVLTALLPCPKFLDKDRPIRGVLESRVVHLCLDIITLPLKLAARAGRMMADPLGYTRFCFTALASYIPRTASTTLAQLSQLATLYNPLDLPFYLPAAKAIRLNGVHLPFWRDWYLESPTQKLLSDPSQFLTPEPLHHWHKQFWDHDVKWAIRAVGADEFDFRFATIQPIIGFKNFKDGVSDLKQVTGRAHREIERHIICIIAGKAPSSFVIALRALMDFRYLAQSRQLNDNQLAQITASLQLFHTHKQSILDARARVGKGNKPLTHFQIPKLELMHSVVPSVIASGVTMQWTADTTEHAHITEIKVPGRSGNNKSYSPQICRWLDRSERHRNFALALSIHEVQLQAHDSGTPEQLDDDPSEADSDSSDDQDQNTTYRDSSQPDLFSRAVQLSSNVTPSTPLPLRTLYTDTTAFQLNFRPSLPSITVDEVATKFKLPDLRPALADYIQRLRDLRTSTAKIGQRRVSPSNAVLPFTHLQVWYSVRMQMRTSDAPGLTDPQRVSAMPATKGWPFGRYDTVLLSNGMAPGPGLGGYDVAQIRVIFHPIWPINTYLVYAERFNIIPHPTFHGSTSRGTCPDPITGQYVVKRSTRANGSRIGDVIPLLQARIPAPLIPRYGLKADPKLTSRNSLEFSTEFYLNRFFDKELYYFMLRENL</sequence>
<reference evidence="3" key="2">
    <citation type="submission" date="2020-11" db="EMBL/GenBank/DDBJ databases">
        <authorList>
            <consortium name="DOE Joint Genome Institute"/>
            <person name="Kuo A."/>
            <person name="Miyauchi S."/>
            <person name="Kiss E."/>
            <person name="Drula E."/>
            <person name="Kohler A."/>
            <person name="Sanchez-Garcia M."/>
            <person name="Andreopoulos B."/>
            <person name="Barry K.W."/>
            <person name="Bonito G."/>
            <person name="Buee M."/>
            <person name="Carver A."/>
            <person name="Chen C."/>
            <person name="Cichocki N."/>
            <person name="Clum A."/>
            <person name="Culley D."/>
            <person name="Crous P.W."/>
            <person name="Fauchery L."/>
            <person name="Girlanda M."/>
            <person name="Hayes R."/>
            <person name="Keri Z."/>
            <person name="Labutti K."/>
            <person name="Lipzen A."/>
            <person name="Lombard V."/>
            <person name="Magnuson J."/>
            <person name="Maillard F."/>
            <person name="Morin E."/>
            <person name="Murat C."/>
            <person name="Nolan M."/>
            <person name="Ohm R."/>
            <person name="Pangilinan J."/>
            <person name="Pereira M."/>
            <person name="Perotto S."/>
            <person name="Peter M."/>
            <person name="Riley R."/>
            <person name="Sitrit Y."/>
            <person name="Stielow B."/>
            <person name="Szollosi G."/>
            <person name="Zifcakova L."/>
            <person name="Stursova M."/>
            <person name="Spatafora J.W."/>
            <person name="Tedersoo L."/>
            <person name="Vaario L.-M."/>
            <person name="Yamada A."/>
            <person name="Yan M."/>
            <person name="Wang P."/>
            <person name="Xu J."/>
            <person name="Bruns T."/>
            <person name="Baldrian P."/>
            <person name="Vilgalys R."/>
            <person name="Henrissat B."/>
            <person name="Grigoriev I.V."/>
            <person name="Hibbett D."/>
            <person name="Nagy L.G."/>
            <person name="Martin F.M."/>
        </authorList>
    </citation>
    <scope>NUCLEOTIDE SEQUENCE</scope>
    <source>
        <strain evidence="3">UH-Tt-Lm1</strain>
    </source>
</reference>
<feature type="domain" description="DUF6830" evidence="2">
    <location>
        <begin position="725"/>
        <end position="863"/>
    </location>
</feature>
<organism evidence="3 4">
    <name type="scientific">Thelephora terrestris</name>
    <dbReference type="NCBI Taxonomy" id="56493"/>
    <lineage>
        <taxon>Eukaryota</taxon>
        <taxon>Fungi</taxon>
        <taxon>Dikarya</taxon>
        <taxon>Basidiomycota</taxon>
        <taxon>Agaricomycotina</taxon>
        <taxon>Agaricomycetes</taxon>
        <taxon>Thelephorales</taxon>
        <taxon>Thelephoraceae</taxon>
        <taxon>Thelephora</taxon>
    </lineage>
</organism>
<evidence type="ECO:0000313" key="3">
    <source>
        <dbReference type="EMBL" id="KAF9784421.1"/>
    </source>
</evidence>
<feature type="compositionally biased region" description="Basic residues" evidence="1">
    <location>
        <begin position="49"/>
        <end position="71"/>
    </location>
</feature>
<feature type="region of interest" description="Disordered" evidence="1">
    <location>
        <begin position="689"/>
        <end position="725"/>
    </location>
</feature>
<keyword evidence="4" id="KW-1185">Reference proteome</keyword>
<dbReference type="AlphaFoldDB" id="A0A9P6L6F7"/>
<name>A0A9P6L6F7_9AGAM</name>
<comment type="caution">
    <text evidence="3">The sequence shown here is derived from an EMBL/GenBank/DDBJ whole genome shotgun (WGS) entry which is preliminary data.</text>
</comment>
<evidence type="ECO:0000313" key="4">
    <source>
        <dbReference type="Proteomes" id="UP000736335"/>
    </source>
</evidence>
<gene>
    <name evidence="3" type="ORF">BJ322DRAFT_1007363</name>
</gene>
<reference evidence="3" key="1">
    <citation type="journal article" date="2020" name="Nat. Commun.">
        <title>Large-scale genome sequencing of mycorrhizal fungi provides insights into the early evolution of symbiotic traits.</title>
        <authorList>
            <person name="Miyauchi S."/>
            <person name="Kiss E."/>
            <person name="Kuo A."/>
            <person name="Drula E."/>
            <person name="Kohler A."/>
            <person name="Sanchez-Garcia M."/>
            <person name="Morin E."/>
            <person name="Andreopoulos B."/>
            <person name="Barry K.W."/>
            <person name="Bonito G."/>
            <person name="Buee M."/>
            <person name="Carver A."/>
            <person name="Chen C."/>
            <person name="Cichocki N."/>
            <person name="Clum A."/>
            <person name="Culley D."/>
            <person name="Crous P.W."/>
            <person name="Fauchery L."/>
            <person name="Girlanda M."/>
            <person name="Hayes R.D."/>
            <person name="Keri Z."/>
            <person name="LaButti K."/>
            <person name="Lipzen A."/>
            <person name="Lombard V."/>
            <person name="Magnuson J."/>
            <person name="Maillard F."/>
            <person name="Murat C."/>
            <person name="Nolan M."/>
            <person name="Ohm R.A."/>
            <person name="Pangilinan J."/>
            <person name="Pereira M.F."/>
            <person name="Perotto S."/>
            <person name="Peter M."/>
            <person name="Pfister S."/>
            <person name="Riley R."/>
            <person name="Sitrit Y."/>
            <person name="Stielow J.B."/>
            <person name="Szollosi G."/>
            <person name="Zifcakova L."/>
            <person name="Stursova M."/>
            <person name="Spatafora J.W."/>
            <person name="Tedersoo L."/>
            <person name="Vaario L.M."/>
            <person name="Yamada A."/>
            <person name="Yan M."/>
            <person name="Wang P."/>
            <person name="Xu J."/>
            <person name="Bruns T."/>
            <person name="Baldrian P."/>
            <person name="Vilgalys R."/>
            <person name="Dunand C."/>
            <person name="Henrissat B."/>
            <person name="Grigoriev I.V."/>
            <person name="Hibbett D."/>
            <person name="Nagy L.G."/>
            <person name="Martin F.M."/>
        </authorList>
    </citation>
    <scope>NUCLEOTIDE SEQUENCE</scope>
    <source>
        <strain evidence="3">UH-Tt-Lm1</strain>
    </source>
</reference>
<dbReference type="Pfam" id="PF18759">
    <property type="entry name" value="Plavaka"/>
    <property type="match status" value="2"/>
</dbReference>
<feature type="compositionally biased region" description="Polar residues" evidence="1">
    <location>
        <begin position="714"/>
        <end position="725"/>
    </location>
</feature>
<evidence type="ECO:0000259" key="2">
    <source>
        <dbReference type="Pfam" id="PF20722"/>
    </source>
</evidence>
<dbReference type="InterPro" id="IPR049233">
    <property type="entry name" value="DUF6830"/>
</dbReference>
<dbReference type="Pfam" id="PF20722">
    <property type="entry name" value="DUF6830"/>
    <property type="match status" value="1"/>
</dbReference>
<accession>A0A9P6L6F7</accession>
<feature type="compositionally biased region" description="Basic and acidic residues" evidence="1">
    <location>
        <begin position="72"/>
        <end position="88"/>
    </location>
</feature>
<dbReference type="InterPro" id="IPR041078">
    <property type="entry name" value="Plavaka"/>
</dbReference>
<evidence type="ECO:0000256" key="1">
    <source>
        <dbReference type="SAM" id="MobiDB-lite"/>
    </source>
</evidence>
<dbReference type="OrthoDB" id="3232986at2759"/>
<feature type="compositionally biased region" description="Acidic residues" evidence="1">
    <location>
        <begin position="696"/>
        <end position="713"/>
    </location>
</feature>
<proteinExistence type="predicted"/>